<evidence type="ECO:0000256" key="3">
    <source>
        <dbReference type="ARBA" id="ARBA00023015"/>
    </source>
</evidence>
<keyword evidence="3" id="KW-0805">Transcription regulation</keyword>
<dbReference type="GO" id="GO:0000978">
    <property type="term" value="F:RNA polymerase II cis-regulatory region sequence-specific DNA binding"/>
    <property type="evidence" value="ECO:0007669"/>
    <property type="project" value="TreeGrafter"/>
</dbReference>
<evidence type="ECO:0000259" key="11">
    <source>
        <dbReference type="PROSITE" id="PS00434"/>
    </source>
</evidence>
<feature type="domain" description="HSF-type DNA-binding" evidence="11">
    <location>
        <begin position="80"/>
        <end position="104"/>
    </location>
</feature>
<dbReference type="InterPro" id="IPR036390">
    <property type="entry name" value="WH_DNA-bd_sf"/>
</dbReference>
<dbReference type="FunFam" id="1.10.10.10:FF:000057">
    <property type="entry name" value="Heat shock transcription factor 1"/>
    <property type="match status" value="1"/>
</dbReference>
<evidence type="ECO:0000256" key="8">
    <source>
        <dbReference type="ARBA" id="ARBA00061350"/>
    </source>
</evidence>
<evidence type="ECO:0000256" key="9">
    <source>
        <dbReference type="SAM" id="Coils"/>
    </source>
</evidence>
<keyword evidence="6" id="KW-0804">Transcription</keyword>
<keyword evidence="9" id="KW-0175">Coiled coil</keyword>
<dbReference type="GO" id="GO:0005634">
    <property type="term" value="C:nucleus"/>
    <property type="evidence" value="ECO:0007669"/>
    <property type="project" value="UniProtKB-SubCell"/>
</dbReference>
<evidence type="ECO:0000313" key="12">
    <source>
        <dbReference type="EMBL" id="PON56383.1"/>
    </source>
</evidence>
<feature type="compositionally biased region" description="Basic and acidic residues" evidence="10">
    <location>
        <begin position="1"/>
        <end position="12"/>
    </location>
</feature>
<evidence type="ECO:0000256" key="1">
    <source>
        <dbReference type="ARBA" id="ARBA00004123"/>
    </source>
</evidence>
<dbReference type="GO" id="GO:0006357">
    <property type="term" value="P:regulation of transcription by RNA polymerase II"/>
    <property type="evidence" value="ECO:0007669"/>
    <property type="project" value="TreeGrafter"/>
</dbReference>
<dbReference type="PANTHER" id="PTHR10015">
    <property type="entry name" value="HEAT SHOCK TRANSCRIPTION FACTOR"/>
    <property type="match status" value="1"/>
</dbReference>
<evidence type="ECO:0000256" key="5">
    <source>
        <dbReference type="ARBA" id="ARBA00023125"/>
    </source>
</evidence>
<evidence type="ECO:0000256" key="10">
    <source>
        <dbReference type="SAM" id="MobiDB-lite"/>
    </source>
</evidence>
<dbReference type="GO" id="GO:0034605">
    <property type="term" value="P:cellular response to heat"/>
    <property type="evidence" value="ECO:0007669"/>
    <property type="project" value="TreeGrafter"/>
</dbReference>
<dbReference type="OrthoDB" id="60033at2759"/>
<dbReference type="Pfam" id="PF00447">
    <property type="entry name" value="HSF_DNA-bind"/>
    <property type="match status" value="1"/>
</dbReference>
<comment type="caution">
    <text evidence="12">The sequence shown here is derived from an EMBL/GenBank/DDBJ whole genome shotgun (WGS) entry which is preliminary data.</text>
</comment>
<evidence type="ECO:0000256" key="7">
    <source>
        <dbReference type="ARBA" id="ARBA00023242"/>
    </source>
</evidence>
<proteinExistence type="inferred from homology"/>
<dbReference type="Gene3D" id="1.10.10.10">
    <property type="entry name" value="Winged helix-like DNA-binding domain superfamily/Winged helix DNA-binding domain"/>
    <property type="match status" value="1"/>
</dbReference>
<dbReference type="Proteomes" id="UP000237105">
    <property type="component" value="Unassembled WGS sequence"/>
</dbReference>
<protein>
    <submittedName>
        <fullName evidence="12">Heat shock transcription factor</fullName>
    </submittedName>
</protein>
<keyword evidence="7" id="KW-0539">Nucleus</keyword>
<dbReference type="PRINTS" id="PR00056">
    <property type="entry name" value="HSFDOMAIN"/>
</dbReference>
<dbReference type="SUPFAM" id="SSF46785">
    <property type="entry name" value="Winged helix' DNA-binding domain"/>
    <property type="match status" value="1"/>
</dbReference>
<evidence type="ECO:0000256" key="6">
    <source>
        <dbReference type="ARBA" id="ARBA00023163"/>
    </source>
</evidence>
<dbReference type="PROSITE" id="PS00434">
    <property type="entry name" value="HSF_DOMAIN"/>
    <property type="match status" value="1"/>
</dbReference>
<sequence length="367" mass="41046">MEGVIVKEEEVTYRAGSSSSSSSNASPQPMEGLHDVGPPPFLTKTFEMVEDSSTDAIVSWSRARNSFVVWDSHKFSTLLLPRYFKHSNFSSFIRQLNTYGFRKVDPDRWEFANEGFLGGQKHLLKTIKRRRNVSQSFQQQFGTCIELGQFGVETELERLKRDRNVLMAEIVKLRQQQQDSRDRVTAMEDRLLLTERKQQQMMSFLAKALNNPTFVQQFIRRNAQRTQLLGGGGRKRRLAATSAETSREEIPAIGAVEQGLEELAAVDSEIESLFSAALDDESSSGGKDPAASSSGVGCGVNLDCVNETIWEELLGDDLISGNPEEEVVVGDESELHVEVEDLASNPDDWGEDLLDLVDQMGYLRSKP</sequence>
<evidence type="ECO:0000256" key="2">
    <source>
        <dbReference type="ARBA" id="ARBA00022553"/>
    </source>
</evidence>
<keyword evidence="5" id="KW-0238">DNA-binding</keyword>
<dbReference type="InterPro" id="IPR000232">
    <property type="entry name" value="HSF_DNA-bd"/>
</dbReference>
<evidence type="ECO:0000256" key="4">
    <source>
        <dbReference type="ARBA" id="ARBA00023016"/>
    </source>
</evidence>
<dbReference type="AlphaFoldDB" id="A0A2P5C5R2"/>
<reference evidence="13" key="1">
    <citation type="submission" date="2016-06" db="EMBL/GenBank/DDBJ databases">
        <title>Parallel loss of symbiosis genes in relatives of nitrogen-fixing non-legume Parasponia.</title>
        <authorList>
            <person name="Van Velzen R."/>
            <person name="Holmer R."/>
            <person name="Bu F."/>
            <person name="Rutten L."/>
            <person name="Van Zeijl A."/>
            <person name="Liu W."/>
            <person name="Santuari L."/>
            <person name="Cao Q."/>
            <person name="Sharma T."/>
            <person name="Shen D."/>
            <person name="Roswanjaya Y."/>
            <person name="Wardhani T."/>
            <person name="Kalhor M.S."/>
            <person name="Jansen J."/>
            <person name="Van den Hoogen J."/>
            <person name="Gungor B."/>
            <person name="Hartog M."/>
            <person name="Hontelez J."/>
            <person name="Verver J."/>
            <person name="Yang W.-C."/>
            <person name="Schijlen E."/>
            <person name="Repin R."/>
            <person name="Schilthuizen M."/>
            <person name="Schranz E."/>
            <person name="Heidstra R."/>
            <person name="Miyata K."/>
            <person name="Fedorova E."/>
            <person name="Kohlen W."/>
            <person name="Bisseling T."/>
            <person name="Smit S."/>
            <person name="Geurts R."/>
        </authorList>
    </citation>
    <scope>NUCLEOTIDE SEQUENCE [LARGE SCALE GENOMIC DNA]</scope>
    <source>
        <strain evidence="13">cv. WU1-14</strain>
    </source>
</reference>
<organism evidence="12 13">
    <name type="scientific">Parasponia andersonii</name>
    <name type="common">Sponia andersonii</name>
    <dbReference type="NCBI Taxonomy" id="3476"/>
    <lineage>
        <taxon>Eukaryota</taxon>
        <taxon>Viridiplantae</taxon>
        <taxon>Streptophyta</taxon>
        <taxon>Embryophyta</taxon>
        <taxon>Tracheophyta</taxon>
        <taxon>Spermatophyta</taxon>
        <taxon>Magnoliopsida</taxon>
        <taxon>eudicotyledons</taxon>
        <taxon>Gunneridae</taxon>
        <taxon>Pentapetalae</taxon>
        <taxon>rosids</taxon>
        <taxon>fabids</taxon>
        <taxon>Rosales</taxon>
        <taxon>Cannabaceae</taxon>
        <taxon>Parasponia</taxon>
    </lineage>
</organism>
<dbReference type="InterPro" id="IPR036388">
    <property type="entry name" value="WH-like_DNA-bd_sf"/>
</dbReference>
<accession>A0A2P5C5R2</accession>
<keyword evidence="13" id="KW-1185">Reference proteome</keyword>
<dbReference type="GO" id="GO:0003700">
    <property type="term" value="F:DNA-binding transcription factor activity"/>
    <property type="evidence" value="ECO:0007669"/>
    <property type="project" value="InterPro"/>
</dbReference>
<comment type="similarity">
    <text evidence="8">Belongs to the HSF family. Class A subfamily.</text>
</comment>
<name>A0A2P5C5R2_PARAD</name>
<dbReference type="STRING" id="3476.A0A2P5C5R2"/>
<feature type="region of interest" description="Disordered" evidence="10">
    <location>
        <begin position="1"/>
        <end position="37"/>
    </location>
</feature>
<gene>
    <name evidence="12" type="ORF">PanWU01x14_182140</name>
</gene>
<dbReference type="PANTHER" id="PTHR10015:SF338">
    <property type="entry name" value="HEAT STRESS TRANSCRIPTION FACTOR A-2"/>
    <property type="match status" value="1"/>
</dbReference>
<evidence type="ECO:0000313" key="13">
    <source>
        <dbReference type="Proteomes" id="UP000237105"/>
    </source>
</evidence>
<dbReference type="EMBL" id="JXTB01000172">
    <property type="protein sequence ID" value="PON56383.1"/>
    <property type="molecule type" value="Genomic_DNA"/>
</dbReference>
<keyword evidence="2" id="KW-0597">Phosphoprotein</keyword>
<comment type="subcellular location">
    <subcellularLocation>
        <location evidence="1">Nucleus</location>
    </subcellularLocation>
</comment>
<feature type="coiled-coil region" evidence="9">
    <location>
        <begin position="156"/>
        <end position="190"/>
    </location>
</feature>
<keyword evidence="4 12" id="KW-0346">Stress response</keyword>
<dbReference type="SMART" id="SM00415">
    <property type="entry name" value="HSF"/>
    <property type="match status" value="1"/>
</dbReference>